<dbReference type="eggNOG" id="KOG1164">
    <property type="taxonomic scope" value="Eukaryota"/>
</dbReference>
<dbReference type="STRING" id="3880.A0A072VD27"/>
<dbReference type="PANTHER" id="PTHR33828">
    <property type="entry name" value="OS05G0596200 PROTEIN"/>
    <property type="match status" value="1"/>
</dbReference>
<evidence type="ECO:0000313" key="4">
    <source>
        <dbReference type="Proteomes" id="UP000002051"/>
    </source>
</evidence>
<feature type="compositionally biased region" description="Acidic residues" evidence="1">
    <location>
        <begin position="174"/>
        <end position="186"/>
    </location>
</feature>
<dbReference type="EMBL" id="CM001217">
    <property type="protein sequence ID" value="KEH39707.1"/>
    <property type="molecule type" value="Genomic_DNA"/>
</dbReference>
<sequence>MATETKTSIVKLKSNDPDESFNGKNDPLIVKKKLATSNKVPTDSKMKKSVTKSEVKSKTTSSSSSKTTSKTTTTKVREKKVYSLPGQKHDPPEEKEPLRIFYESLSKQIPTSEMAEFWLMEHGMLSPEKAKKAFEKKQKKKQKELRAGNSIAETSNKQESKNGDIKAKKIVVENDGDDVDDDDDDVILSSKRRKR</sequence>
<reference evidence="2 4" key="2">
    <citation type="journal article" date="2014" name="BMC Genomics">
        <title>An improved genome release (version Mt4.0) for the model legume Medicago truncatula.</title>
        <authorList>
            <person name="Tang H."/>
            <person name="Krishnakumar V."/>
            <person name="Bidwell S."/>
            <person name="Rosen B."/>
            <person name="Chan A."/>
            <person name="Zhou S."/>
            <person name="Gentzbittel L."/>
            <person name="Childs K.L."/>
            <person name="Yandell M."/>
            <person name="Gundlach H."/>
            <person name="Mayer K.F."/>
            <person name="Schwartz D.C."/>
            <person name="Town C.D."/>
        </authorList>
    </citation>
    <scope>GENOME REANNOTATION</scope>
    <source>
        <strain evidence="2">A17</strain>
        <strain evidence="3 4">cv. Jemalong A17</strain>
    </source>
</reference>
<dbReference type="AlphaFoldDB" id="A0A072VD27"/>
<dbReference type="OrthoDB" id="361835at2759"/>
<evidence type="ECO:0000256" key="1">
    <source>
        <dbReference type="SAM" id="MobiDB-lite"/>
    </source>
</evidence>
<dbReference type="EnsemblPlants" id="KEH39707">
    <property type="protein sequence ID" value="KEH39707"/>
    <property type="gene ID" value="MTR_1g006605"/>
</dbReference>
<dbReference type="HOGENOM" id="CLU_073442_2_0_1"/>
<reference evidence="3" key="3">
    <citation type="submission" date="2015-04" db="UniProtKB">
        <authorList>
            <consortium name="EnsemblPlants"/>
        </authorList>
    </citation>
    <scope>IDENTIFICATION</scope>
    <source>
        <strain evidence="3">cv. Jemalong A17</strain>
    </source>
</reference>
<feature type="compositionally biased region" description="Basic and acidic residues" evidence="1">
    <location>
        <begin position="42"/>
        <end position="57"/>
    </location>
</feature>
<evidence type="ECO:0000313" key="3">
    <source>
        <dbReference type="EnsemblPlants" id="KEH39707"/>
    </source>
</evidence>
<feature type="compositionally biased region" description="Low complexity" evidence="1">
    <location>
        <begin position="58"/>
        <end position="74"/>
    </location>
</feature>
<accession>A0A072VD27</accession>
<feature type="compositionally biased region" description="Basic and acidic residues" evidence="1">
    <location>
        <begin position="156"/>
        <end position="172"/>
    </location>
</feature>
<keyword evidence="4" id="KW-1185">Reference proteome</keyword>
<name>A0A072VD27_MEDTR</name>
<protein>
    <submittedName>
        <fullName evidence="2 3">Uncharacterized protein</fullName>
    </submittedName>
</protein>
<evidence type="ECO:0000313" key="2">
    <source>
        <dbReference type="EMBL" id="KEH39707.1"/>
    </source>
</evidence>
<proteinExistence type="predicted"/>
<feature type="region of interest" description="Disordered" evidence="1">
    <location>
        <begin position="1"/>
        <end position="96"/>
    </location>
</feature>
<gene>
    <name evidence="3" type="primary">25481845</name>
    <name evidence="2" type="ordered locus">MTR_1g006605</name>
</gene>
<feature type="compositionally biased region" description="Basic and acidic residues" evidence="1">
    <location>
        <begin position="75"/>
        <end position="96"/>
    </location>
</feature>
<feature type="region of interest" description="Disordered" evidence="1">
    <location>
        <begin position="129"/>
        <end position="195"/>
    </location>
</feature>
<organism evidence="2 4">
    <name type="scientific">Medicago truncatula</name>
    <name type="common">Barrel medic</name>
    <name type="synonym">Medicago tribuloides</name>
    <dbReference type="NCBI Taxonomy" id="3880"/>
    <lineage>
        <taxon>Eukaryota</taxon>
        <taxon>Viridiplantae</taxon>
        <taxon>Streptophyta</taxon>
        <taxon>Embryophyta</taxon>
        <taxon>Tracheophyta</taxon>
        <taxon>Spermatophyta</taxon>
        <taxon>Magnoliopsida</taxon>
        <taxon>eudicotyledons</taxon>
        <taxon>Gunneridae</taxon>
        <taxon>Pentapetalae</taxon>
        <taxon>rosids</taxon>
        <taxon>fabids</taxon>
        <taxon>Fabales</taxon>
        <taxon>Fabaceae</taxon>
        <taxon>Papilionoideae</taxon>
        <taxon>50 kb inversion clade</taxon>
        <taxon>NPAAA clade</taxon>
        <taxon>Hologalegina</taxon>
        <taxon>IRL clade</taxon>
        <taxon>Trifolieae</taxon>
        <taxon>Medicago</taxon>
    </lineage>
</organism>
<dbReference type="KEGG" id="mtr:25481845"/>
<dbReference type="Proteomes" id="UP000002051">
    <property type="component" value="Unassembled WGS sequence"/>
</dbReference>
<dbReference type="PaxDb" id="3880-AES58621"/>
<reference evidence="2 4" key="1">
    <citation type="journal article" date="2011" name="Nature">
        <title>The Medicago genome provides insight into the evolution of rhizobial symbioses.</title>
        <authorList>
            <person name="Young N.D."/>
            <person name="Debelle F."/>
            <person name="Oldroyd G.E."/>
            <person name="Geurts R."/>
            <person name="Cannon S.B."/>
            <person name="Udvardi M.K."/>
            <person name="Benedito V.A."/>
            <person name="Mayer K.F."/>
            <person name="Gouzy J."/>
            <person name="Schoof H."/>
            <person name="Van de Peer Y."/>
            <person name="Proost S."/>
            <person name="Cook D.R."/>
            <person name="Meyers B.C."/>
            <person name="Spannagl M."/>
            <person name="Cheung F."/>
            <person name="De Mita S."/>
            <person name="Krishnakumar V."/>
            <person name="Gundlach H."/>
            <person name="Zhou S."/>
            <person name="Mudge J."/>
            <person name="Bharti A.K."/>
            <person name="Murray J.D."/>
            <person name="Naoumkina M.A."/>
            <person name="Rosen B."/>
            <person name="Silverstein K.A."/>
            <person name="Tang H."/>
            <person name="Rombauts S."/>
            <person name="Zhao P.X."/>
            <person name="Zhou P."/>
            <person name="Barbe V."/>
            <person name="Bardou P."/>
            <person name="Bechner M."/>
            <person name="Bellec A."/>
            <person name="Berger A."/>
            <person name="Berges H."/>
            <person name="Bidwell S."/>
            <person name="Bisseling T."/>
            <person name="Choisne N."/>
            <person name="Couloux A."/>
            <person name="Denny R."/>
            <person name="Deshpande S."/>
            <person name="Dai X."/>
            <person name="Doyle J.J."/>
            <person name="Dudez A.M."/>
            <person name="Farmer A.D."/>
            <person name="Fouteau S."/>
            <person name="Franken C."/>
            <person name="Gibelin C."/>
            <person name="Gish J."/>
            <person name="Goldstein S."/>
            <person name="Gonzalez A.J."/>
            <person name="Green P.J."/>
            <person name="Hallab A."/>
            <person name="Hartog M."/>
            <person name="Hua A."/>
            <person name="Humphray S.J."/>
            <person name="Jeong D.H."/>
            <person name="Jing Y."/>
            <person name="Jocker A."/>
            <person name="Kenton S.M."/>
            <person name="Kim D.J."/>
            <person name="Klee K."/>
            <person name="Lai H."/>
            <person name="Lang C."/>
            <person name="Lin S."/>
            <person name="Macmil S.L."/>
            <person name="Magdelenat G."/>
            <person name="Matthews L."/>
            <person name="McCorrison J."/>
            <person name="Monaghan E.L."/>
            <person name="Mun J.H."/>
            <person name="Najar F.Z."/>
            <person name="Nicholson C."/>
            <person name="Noirot C."/>
            <person name="O'Bleness M."/>
            <person name="Paule C.R."/>
            <person name="Poulain J."/>
            <person name="Prion F."/>
            <person name="Qin B."/>
            <person name="Qu C."/>
            <person name="Retzel E.F."/>
            <person name="Riddle C."/>
            <person name="Sallet E."/>
            <person name="Samain S."/>
            <person name="Samson N."/>
            <person name="Sanders I."/>
            <person name="Saurat O."/>
            <person name="Scarpelli C."/>
            <person name="Schiex T."/>
            <person name="Segurens B."/>
            <person name="Severin A.J."/>
            <person name="Sherrier D.J."/>
            <person name="Shi R."/>
            <person name="Sims S."/>
            <person name="Singer S.R."/>
            <person name="Sinharoy S."/>
            <person name="Sterck L."/>
            <person name="Viollet A."/>
            <person name="Wang B.B."/>
            <person name="Wang K."/>
            <person name="Wang M."/>
            <person name="Wang X."/>
            <person name="Warfsmann J."/>
            <person name="Weissenbach J."/>
            <person name="White D.D."/>
            <person name="White J.D."/>
            <person name="Wiley G.B."/>
            <person name="Wincker P."/>
            <person name="Xing Y."/>
            <person name="Yang L."/>
            <person name="Yao Z."/>
            <person name="Ying F."/>
            <person name="Zhai J."/>
            <person name="Zhou L."/>
            <person name="Zuber A."/>
            <person name="Denarie J."/>
            <person name="Dixon R.A."/>
            <person name="May G.D."/>
            <person name="Schwartz D.C."/>
            <person name="Rogers J."/>
            <person name="Quetier F."/>
            <person name="Town C.D."/>
            <person name="Roe B.A."/>
        </authorList>
    </citation>
    <scope>NUCLEOTIDE SEQUENCE [LARGE SCALE GENOMIC DNA]</scope>
    <source>
        <strain evidence="2">A17</strain>
        <strain evidence="3 4">cv. Jemalong A17</strain>
    </source>
</reference>
<dbReference type="PANTHER" id="PTHR33828:SF1">
    <property type="entry name" value="OS05G0596200 PROTEIN"/>
    <property type="match status" value="1"/>
</dbReference>